<accession>A0AAN8F537</accession>
<comment type="caution">
    <text evidence="2">The sequence shown here is derived from an EMBL/GenBank/DDBJ whole genome shotgun (WGS) entry which is preliminary data.</text>
</comment>
<dbReference type="Proteomes" id="UP001331761">
    <property type="component" value="Unassembled WGS sequence"/>
</dbReference>
<evidence type="ECO:0000313" key="3">
    <source>
        <dbReference type="Proteomes" id="UP001331761"/>
    </source>
</evidence>
<proteinExistence type="predicted"/>
<keyword evidence="1" id="KW-0472">Membrane</keyword>
<dbReference type="AlphaFoldDB" id="A0AAN8F537"/>
<evidence type="ECO:0000313" key="2">
    <source>
        <dbReference type="EMBL" id="KAK5969489.1"/>
    </source>
</evidence>
<keyword evidence="1" id="KW-0812">Transmembrane</keyword>
<organism evidence="2 3">
    <name type="scientific">Trichostrongylus colubriformis</name>
    <name type="common">Black scour worm</name>
    <dbReference type="NCBI Taxonomy" id="6319"/>
    <lineage>
        <taxon>Eukaryota</taxon>
        <taxon>Metazoa</taxon>
        <taxon>Ecdysozoa</taxon>
        <taxon>Nematoda</taxon>
        <taxon>Chromadorea</taxon>
        <taxon>Rhabditida</taxon>
        <taxon>Rhabditina</taxon>
        <taxon>Rhabditomorpha</taxon>
        <taxon>Strongyloidea</taxon>
        <taxon>Trichostrongylidae</taxon>
        <taxon>Trichostrongylus</taxon>
    </lineage>
</organism>
<name>A0AAN8F537_TRICO</name>
<keyword evidence="3" id="KW-1185">Reference proteome</keyword>
<evidence type="ECO:0000256" key="1">
    <source>
        <dbReference type="SAM" id="Phobius"/>
    </source>
</evidence>
<gene>
    <name evidence="2" type="ORF">GCK32_018238</name>
</gene>
<dbReference type="EMBL" id="WIXE01020095">
    <property type="protein sequence ID" value="KAK5969489.1"/>
    <property type="molecule type" value="Genomic_DNA"/>
</dbReference>
<reference evidence="2 3" key="1">
    <citation type="submission" date="2019-10" db="EMBL/GenBank/DDBJ databases">
        <title>Assembly and Annotation for the nematode Trichostrongylus colubriformis.</title>
        <authorList>
            <person name="Martin J."/>
        </authorList>
    </citation>
    <scope>NUCLEOTIDE SEQUENCE [LARGE SCALE GENOMIC DNA]</scope>
    <source>
        <strain evidence="2">G859</strain>
        <tissue evidence="2">Whole worm</tissue>
    </source>
</reference>
<sequence length="117" mass="12996">MVVLPLSYLCGAGPDLPKEGCPTVLTYNSLAMLCVTIIIAMAMSVPHPKEVEAMEQEAKSRVAIADDAKNSSSRWPKCRRIGLDEMELRKLAKNRPPLRTYNPSLSIIKEEVERDVV</sequence>
<protein>
    <submittedName>
        <fullName evidence="2">Uncharacterized protein</fullName>
    </submittedName>
</protein>
<keyword evidence="1" id="KW-1133">Transmembrane helix</keyword>
<feature type="transmembrane region" description="Helical" evidence="1">
    <location>
        <begin position="24"/>
        <end position="45"/>
    </location>
</feature>